<gene>
    <name evidence="4" type="ORF">PHYPSEUDO_013283</name>
</gene>
<feature type="coiled-coil region" evidence="1">
    <location>
        <begin position="160"/>
        <end position="195"/>
    </location>
</feature>
<organism evidence="4 5">
    <name type="scientific">Phytophthora pseudosyringae</name>
    <dbReference type="NCBI Taxonomy" id="221518"/>
    <lineage>
        <taxon>Eukaryota</taxon>
        <taxon>Sar</taxon>
        <taxon>Stramenopiles</taxon>
        <taxon>Oomycota</taxon>
        <taxon>Peronosporomycetes</taxon>
        <taxon>Peronosporales</taxon>
        <taxon>Peronosporaceae</taxon>
        <taxon>Phytophthora</taxon>
    </lineage>
</organism>
<name>A0A8T1V651_9STRA</name>
<sequence>MSAPAYSTITNGVDHRLTIIMHNDSGYYNITKTASLLQTLKQEEEGVVGNSPQPNKRGKHTKEDEEAYANSHRPNTRAKLTANWFRNSSTREKIQECANLNDLSVEECSFIINDGDNAHSGTYIHPDLYDYFVMWLSPKYSMRVSAILKQHHYAANMKVLKEKDDKIDLLRSEMREQAEVARREMKQRDEEAQRKHDAQSAQIAALLGYAKAGDAKLDNVQDELIETKETVTTALSYLEEKSVVSTSNPRDESKHHYFVIMYHDVDGIRVANLIAGQRRYVDSKIRTKALEGYEVALTPFYNANGIDLRQNAMTAFIERRQEIIDAENSKRKASRGTIVSLHACS</sequence>
<accession>A0A8T1V651</accession>
<evidence type="ECO:0000313" key="5">
    <source>
        <dbReference type="Proteomes" id="UP000694044"/>
    </source>
</evidence>
<keyword evidence="1" id="KW-0175">Coiled coil</keyword>
<feature type="domain" description="KilA-N" evidence="3">
    <location>
        <begin position="8"/>
        <end position="151"/>
    </location>
</feature>
<dbReference type="InterPro" id="IPR017880">
    <property type="entry name" value="KilA_N"/>
</dbReference>
<dbReference type="PROSITE" id="PS51301">
    <property type="entry name" value="KILA_N"/>
    <property type="match status" value="1"/>
</dbReference>
<dbReference type="InterPro" id="IPR018004">
    <property type="entry name" value="KilA/APSES_HTH"/>
</dbReference>
<evidence type="ECO:0000313" key="4">
    <source>
        <dbReference type="EMBL" id="KAG7376501.1"/>
    </source>
</evidence>
<protein>
    <recommendedName>
        <fullName evidence="3">KilA-N domain-containing protein</fullName>
    </recommendedName>
</protein>
<evidence type="ECO:0000256" key="1">
    <source>
        <dbReference type="SAM" id="Coils"/>
    </source>
</evidence>
<dbReference type="Proteomes" id="UP000694044">
    <property type="component" value="Unassembled WGS sequence"/>
</dbReference>
<evidence type="ECO:0000256" key="2">
    <source>
        <dbReference type="SAM" id="MobiDB-lite"/>
    </source>
</evidence>
<proteinExistence type="predicted"/>
<dbReference type="EMBL" id="JAGDFM010000680">
    <property type="protein sequence ID" value="KAG7376501.1"/>
    <property type="molecule type" value="Genomic_DNA"/>
</dbReference>
<evidence type="ECO:0000259" key="3">
    <source>
        <dbReference type="PROSITE" id="PS51301"/>
    </source>
</evidence>
<dbReference type="Pfam" id="PF04383">
    <property type="entry name" value="KilA-N"/>
    <property type="match status" value="1"/>
</dbReference>
<keyword evidence="5" id="KW-1185">Reference proteome</keyword>
<comment type="caution">
    <text evidence="4">The sequence shown here is derived from an EMBL/GenBank/DDBJ whole genome shotgun (WGS) entry which is preliminary data.</text>
</comment>
<feature type="region of interest" description="Disordered" evidence="2">
    <location>
        <begin position="43"/>
        <end position="73"/>
    </location>
</feature>
<reference evidence="4" key="1">
    <citation type="submission" date="2021-02" db="EMBL/GenBank/DDBJ databases">
        <authorList>
            <person name="Palmer J.M."/>
        </authorList>
    </citation>
    <scope>NUCLEOTIDE SEQUENCE</scope>
    <source>
        <strain evidence="4">SCRP734</strain>
    </source>
</reference>
<dbReference type="AlphaFoldDB" id="A0A8T1V651"/>